<dbReference type="GO" id="GO:0008168">
    <property type="term" value="F:methyltransferase activity"/>
    <property type="evidence" value="ECO:0007669"/>
    <property type="project" value="UniProtKB-KW"/>
</dbReference>
<dbReference type="CDD" id="cd02440">
    <property type="entry name" value="AdoMet_MTases"/>
    <property type="match status" value="1"/>
</dbReference>
<evidence type="ECO:0000313" key="4">
    <source>
        <dbReference type="EMBL" id="QHQ62946.1"/>
    </source>
</evidence>
<protein>
    <submittedName>
        <fullName evidence="4">Methyltransferase domain-containing protein</fullName>
    </submittedName>
</protein>
<organism evidence="4 5">
    <name type="scientific">Anaerocolumna sedimenticola</name>
    <dbReference type="NCBI Taxonomy" id="2696063"/>
    <lineage>
        <taxon>Bacteria</taxon>
        <taxon>Bacillati</taxon>
        <taxon>Bacillota</taxon>
        <taxon>Clostridia</taxon>
        <taxon>Lachnospirales</taxon>
        <taxon>Lachnospiraceae</taxon>
        <taxon>Anaerocolumna</taxon>
    </lineage>
</organism>
<dbReference type="GO" id="GO:0032259">
    <property type="term" value="P:methylation"/>
    <property type="evidence" value="ECO:0007669"/>
    <property type="project" value="UniProtKB-KW"/>
</dbReference>
<dbReference type="InterPro" id="IPR029063">
    <property type="entry name" value="SAM-dependent_MTases_sf"/>
</dbReference>
<proteinExistence type="predicted"/>
<dbReference type="KEGG" id="anr:Ana3638_20965"/>
<dbReference type="Gene3D" id="3.40.50.150">
    <property type="entry name" value="Vaccinia Virus protein VP39"/>
    <property type="match status" value="1"/>
</dbReference>
<dbReference type="InterPro" id="IPR041698">
    <property type="entry name" value="Methyltransf_25"/>
</dbReference>
<dbReference type="Pfam" id="PF13649">
    <property type="entry name" value="Methyltransf_25"/>
    <property type="match status" value="1"/>
</dbReference>
<name>A0A6P1TTA1_9FIRM</name>
<keyword evidence="1 4" id="KW-0489">Methyltransferase</keyword>
<dbReference type="AlphaFoldDB" id="A0A6P1TTA1"/>
<gene>
    <name evidence="4" type="ORF">Ana3638_20965</name>
</gene>
<dbReference type="SUPFAM" id="SSF53335">
    <property type="entry name" value="S-adenosyl-L-methionine-dependent methyltransferases"/>
    <property type="match status" value="1"/>
</dbReference>
<evidence type="ECO:0000313" key="5">
    <source>
        <dbReference type="Proteomes" id="UP000464314"/>
    </source>
</evidence>
<dbReference type="EMBL" id="CP048000">
    <property type="protein sequence ID" value="QHQ62946.1"/>
    <property type="molecule type" value="Genomic_DNA"/>
</dbReference>
<dbReference type="Proteomes" id="UP000464314">
    <property type="component" value="Chromosome"/>
</dbReference>
<accession>A0A6P1TTA1</accession>
<evidence type="ECO:0000256" key="2">
    <source>
        <dbReference type="ARBA" id="ARBA00022679"/>
    </source>
</evidence>
<keyword evidence="2 4" id="KW-0808">Transferase</keyword>
<dbReference type="PANTHER" id="PTHR44942:SF4">
    <property type="entry name" value="METHYLTRANSFERASE TYPE 11 DOMAIN-CONTAINING PROTEIN"/>
    <property type="match status" value="1"/>
</dbReference>
<dbReference type="RefSeq" id="WP_161839768.1">
    <property type="nucleotide sequence ID" value="NZ_CP048000.1"/>
</dbReference>
<feature type="domain" description="Methyltransferase" evidence="3">
    <location>
        <begin position="46"/>
        <end position="136"/>
    </location>
</feature>
<dbReference type="PANTHER" id="PTHR44942">
    <property type="entry name" value="METHYLTRANSF_11 DOMAIN-CONTAINING PROTEIN"/>
    <property type="match status" value="1"/>
</dbReference>
<keyword evidence="5" id="KW-1185">Reference proteome</keyword>
<dbReference type="InterPro" id="IPR051052">
    <property type="entry name" value="Diverse_substrate_MTase"/>
</dbReference>
<evidence type="ECO:0000256" key="1">
    <source>
        <dbReference type="ARBA" id="ARBA00022603"/>
    </source>
</evidence>
<sequence>MGFDAKKESEMFNKAAEYYDKFRPGYPNEIIEVMVKQTKLNKDSKVLEIGAGSGKATEYLKNYGFTIRCIDPGENLVKNGRIKFMDYPNISFECGRFEELEQSNEKYDLIFAAQSFHWLPQPIGYQKCAEMLKENGYLAPFWNMYITYDNKADNDLLKLSKKYGGFADFVSEEESINRIQSIVKGIKESGLFETPTVVKHSWVQEYTAEEYYGFVLTGNRFLQLPEEVKEKAHAEIIEHANEFNGKIIRPYLCVLYLAAKK</sequence>
<evidence type="ECO:0000259" key="3">
    <source>
        <dbReference type="Pfam" id="PF13649"/>
    </source>
</evidence>
<reference evidence="4 5" key="1">
    <citation type="submission" date="2020-01" db="EMBL/GenBank/DDBJ databases">
        <title>Genome analysis of Anaerocolumna sp. CBA3638.</title>
        <authorList>
            <person name="Kim J."/>
            <person name="Roh S.W."/>
        </authorList>
    </citation>
    <scope>NUCLEOTIDE SEQUENCE [LARGE SCALE GENOMIC DNA]</scope>
    <source>
        <strain evidence="4 5">CBA3638</strain>
    </source>
</reference>